<evidence type="ECO:0000256" key="7">
    <source>
        <dbReference type="ARBA" id="ARBA00023136"/>
    </source>
</evidence>
<feature type="transmembrane region" description="Helical" evidence="8">
    <location>
        <begin position="221"/>
        <end position="240"/>
    </location>
</feature>
<dbReference type="RefSeq" id="WP_306994689.1">
    <property type="nucleotide sequence ID" value="NZ_JAUTBB010000001.1"/>
</dbReference>
<dbReference type="SUPFAM" id="SSF103473">
    <property type="entry name" value="MFS general substrate transporter"/>
    <property type="match status" value="1"/>
</dbReference>
<dbReference type="InterPro" id="IPR004812">
    <property type="entry name" value="Efflux_drug-R_Bcr/CmlA"/>
</dbReference>
<reference evidence="10" key="1">
    <citation type="submission" date="2023-07" db="EMBL/GenBank/DDBJ databases">
        <title>Functional and genomic diversity of the sorghum phyllosphere microbiome.</title>
        <authorList>
            <person name="Shade A."/>
        </authorList>
    </citation>
    <scope>NUCLEOTIDE SEQUENCE</scope>
    <source>
        <strain evidence="10">SORGH_AS_0908</strain>
    </source>
</reference>
<feature type="transmembrane region" description="Helical" evidence="8">
    <location>
        <begin position="84"/>
        <end position="101"/>
    </location>
</feature>
<proteinExistence type="inferred from homology"/>
<feature type="transmembrane region" description="Helical" evidence="8">
    <location>
        <begin position="172"/>
        <end position="192"/>
    </location>
</feature>
<accession>A0AAW8GIS3</accession>
<sequence>MSGMTDARAHGARSPLRLALILGALGAFAPFATDMYLTSFSAIAADLATDVAHVQLSLSSFFLGLCVGQLLYGPMTDAWGRRGPLLVGIWLFAVASLLLMLSPRVELFIGLRALQAVGGCAGMIVGRAIVQDLMTPGEAARMLSTLMMVQGLGPVLAPPLGGWLLALAGWKSVFVFLALFGSACLVAVWRGLPESLPVAARRPLRLGDTARTFGRLLRTPGFVLPALTGAMAMAAMFAYIAGSPYVFMVLHHVPQQHYGWLFAANGIGMVIAGRINVILLRRLPTRTVLHLAICVMLLAAAVLLLLRDSALPWLVAPLFVCIGCVPMVAANSVAMAMETDRSAAGSASSLIGALQFGLATCASALVGTLDDGTALPMTAVMAGCTAIAAVLAWLPPRPAQAGLTCVPDDQPE</sequence>
<feature type="transmembrane region" description="Helical" evidence="8">
    <location>
        <begin position="287"/>
        <end position="307"/>
    </location>
</feature>
<evidence type="ECO:0000256" key="3">
    <source>
        <dbReference type="ARBA" id="ARBA00022448"/>
    </source>
</evidence>
<keyword evidence="3 8" id="KW-0813">Transport</keyword>
<feature type="transmembrane region" description="Helical" evidence="8">
    <location>
        <begin position="349"/>
        <end position="369"/>
    </location>
</feature>
<organism evidence="10 11">
    <name type="scientific">Pseudoxanthomonas winnipegensis</name>
    <dbReference type="NCBI Taxonomy" id="2480810"/>
    <lineage>
        <taxon>Bacteria</taxon>
        <taxon>Pseudomonadati</taxon>
        <taxon>Pseudomonadota</taxon>
        <taxon>Gammaproteobacteria</taxon>
        <taxon>Lysobacterales</taxon>
        <taxon>Lysobacteraceae</taxon>
        <taxon>Pseudoxanthomonas</taxon>
    </lineage>
</organism>
<name>A0AAW8GIS3_9GAMM</name>
<evidence type="ECO:0000256" key="1">
    <source>
        <dbReference type="ARBA" id="ARBA00004651"/>
    </source>
</evidence>
<dbReference type="FunFam" id="1.20.1720.10:FF:000005">
    <property type="entry name" value="Bcr/CflA family efflux transporter"/>
    <property type="match status" value="1"/>
</dbReference>
<dbReference type="CDD" id="cd17320">
    <property type="entry name" value="MFS_MdfA_MDR_like"/>
    <property type="match status" value="1"/>
</dbReference>
<evidence type="ECO:0000256" key="4">
    <source>
        <dbReference type="ARBA" id="ARBA00022475"/>
    </source>
</evidence>
<feature type="transmembrane region" description="Helical" evidence="8">
    <location>
        <begin position="375"/>
        <end position="394"/>
    </location>
</feature>
<dbReference type="Proteomes" id="UP001234354">
    <property type="component" value="Unassembled WGS sequence"/>
</dbReference>
<keyword evidence="5 8" id="KW-0812">Transmembrane</keyword>
<comment type="caution">
    <text evidence="8">Lacks conserved residue(s) required for the propagation of feature annotation.</text>
</comment>
<comment type="subcellular location">
    <subcellularLocation>
        <location evidence="8">Cell inner membrane</location>
        <topology evidence="8">Multi-pass membrane protein</topology>
    </subcellularLocation>
    <subcellularLocation>
        <location evidence="1">Cell membrane</location>
        <topology evidence="1">Multi-pass membrane protein</topology>
    </subcellularLocation>
</comment>
<dbReference type="InterPro" id="IPR011701">
    <property type="entry name" value="MFS"/>
</dbReference>
<dbReference type="GO" id="GO:0005886">
    <property type="term" value="C:plasma membrane"/>
    <property type="evidence" value="ECO:0007669"/>
    <property type="project" value="UniProtKB-SubCell"/>
</dbReference>
<feature type="transmembrane region" description="Helical" evidence="8">
    <location>
        <begin position="313"/>
        <end position="337"/>
    </location>
</feature>
<feature type="domain" description="Major facilitator superfamily (MFS) profile" evidence="9">
    <location>
        <begin position="18"/>
        <end position="400"/>
    </location>
</feature>
<dbReference type="PANTHER" id="PTHR43124">
    <property type="entry name" value="PURINE EFFLUX PUMP PBUE"/>
    <property type="match status" value="1"/>
</dbReference>
<dbReference type="PROSITE" id="PS50850">
    <property type="entry name" value="MFS"/>
    <property type="match status" value="1"/>
</dbReference>
<dbReference type="Gene3D" id="1.20.1720.10">
    <property type="entry name" value="Multidrug resistance protein D"/>
    <property type="match status" value="1"/>
</dbReference>
<feature type="transmembrane region" description="Helical" evidence="8">
    <location>
        <begin position="260"/>
        <end position="280"/>
    </location>
</feature>
<evidence type="ECO:0000256" key="6">
    <source>
        <dbReference type="ARBA" id="ARBA00022989"/>
    </source>
</evidence>
<keyword evidence="6 8" id="KW-1133">Transmembrane helix</keyword>
<evidence type="ECO:0000256" key="5">
    <source>
        <dbReference type="ARBA" id="ARBA00022692"/>
    </source>
</evidence>
<dbReference type="Pfam" id="PF07690">
    <property type="entry name" value="MFS_1"/>
    <property type="match status" value="1"/>
</dbReference>
<dbReference type="InterPro" id="IPR036259">
    <property type="entry name" value="MFS_trans_sf"/>
</dbReference>
<evidence type="ECO:0000313" key="10">
    <source>
        <dbReference type="EMBL" id="MDQ1120979.1"/>
    </source>
</evidence>
<evidence type="ECO:0000313" key="11">
    <source>
        <dbReference type="Proteomes" id="UP001234354"/>
    </source>
</evidence>
<keyword evidence="8" id="KW-0997">Cell inner membrane</keyword>
<dbReference type="PANTHER" id="PTHR43124:SF3">
    <property type="entry name" value="CHLORAMPHENICOL EFFLUX PUMP RV0191"/>
    <property type="match status" value="1"/>
</dbReference>
<gene>
    <name evidence="10" type="ORF">QE383_003287</name>
</gene>
<feature type="transmembrane region" description="Helical" evidence="8">
    <location>
        <begin position="142"/>
        <end position="166"/>
    </location>
</feature>
<dbReference type="InterPro" id="IPR020846">
    <property type="entry name" value="MFS_dom"/>
</dbReference>
<evidence type="ECO:0000256" key="2">
    <source>
        <dbReference type="ARBA" id="ARBA00006236"/>
    </source>
</evidence>
<evidence type="ECO:0000256" key="8">
    <source>
        <dbReference type="RuleBase" id="RU365088"/>
    </source>
</evidence>
<feature type="transmembrane region" description="Helical" evidence="8">
    <location>
        <begin position="107"/>
        <end position="130"/>
    </location>
</feature>
<keyword evidence="4" id="KW-1003">Cell membrane</keyword>
<dbReference type="AlphaFoldDB" id="A0AAW8GIS3"/>
<dbReference type="GO" id="GO:1990961">
    <property type="term" value="P:xenobiotic detoxification by transmembrane export across the plasma membrane"/>
    <property type="evidence" value="ECO:0007669"/>
    <property type="project" value="InterPro"/>
</dbReference>
<keyword evidence="7 8" id="KW-0472">Membrane</keyword>
<comment type="similarity">
    <text evidence="2 8">Belongs to the major facilitator superfamily. Bcr/CmlA family.</text>
</comment>
<dbReference type="GO" id="GO:0042910">
    <property type="term" value="F:xenobiotic transmembrane transporter activity"/>
    <property type="evidence" value="ECO:0007669"/>
    <property type="project" value="InterPro"/>
</dbReference>
<comment type="caution">
    <text evidence="10">The sequence shown here is derived from an EMBL/GenBank/DDBJ whole genome shotgun (WGS) entry which is preliminary data.</text>
</comment>
<dbReference type="EMBL" id="JAUTBB010000001">
    <property type="protein sequence ID" value="MDQ1120979.1"/>
    <property type="molecule type" value="Genomic_DNA"/>
</dbReference>
<protein>
    <recommendedName>
        <fullName evidence="8">Bcr/CflA family efflux transporter</fullName>
    </recommendedName>
</protein>
<feature type="transmembrane region" description="Helical" evidence="8">
    <location>
        <begin position="54"/>
        <end position="72"/>
    </location>
</feature>
<dbReference type="InterPro" id="IPR050189">
    <property type="entry name" value="MFS_Efflux_Transporters"/>
</dbReference>
<evidence type="ECO:0000259" key="9">
    <source>
        <dbReference type="PROSITE" id="PS50850"/>
    </source>
</evidence>
<dbReference type="NCBIfam" id="TIGR00710">
    <property type="entry name" value="efflux_Bcr_CflA"/>
    <property type="match status" value="1"/>
</dbReference>